<dbReference type="SUPFAM" id="SSF57667">
    <property type="entry name" value="beta-beta-alpha zinc fingers"/>
    <property type="match status" value="1"/>
</dbReference>
<dbReference type="PROSITE" id="PS00028">
    <property type="entry name" value="ZINC_FINGER_C2H2_1"/>
    <property type="match status" value="1"/>
</dbReference>
<dbReference type="PROSITE" id="PS50157">
    <property type="entry name" value="ZINC_FINGER_C2H2_2"/>
    <property type="match status" value="2"/>
</dbReference>
<keyword evidence="1" id="KW-0862">Zinc</keyword>
<dbReference type="SMART" id="SM00355">
    <property type="entry name" value="ZnF_C2H2"/>
    <property type="match status" value="2"/>
</dbReference>
<dbReference type="AlphaFoldDB" id="A0AAV2BVN7"/>
<dbReference type="InterPro" id="IPR013087">
    <property type="entry name" value="Znf_C2H2_type"/>
</dbReference>
<keyword evidence="1" id="KW-0863">Zinc-finger</keyword>
<dbReference type="Gene3D" id="3.30.160.60">
    <property type="entry name" value="Classic Zinc Finger"/>
    <property type="match status" value="1"/>
</dbReference>
<dbReference type="GO" id="GO:0008270">
    <property type="term" value="F:zinc ion binding"/>
    <property type="evidence" value="ECO:0007669"/>
    <property type="project" value="UniProtKB-KW"/>
</dbReference>
<comment type="caution">
    <text evidence="3">The sequence shown here is derived from an EMBL/GenBank/DDBJ whole genome shotgun (WGS) entry which is preliminary data.</text>
</comment>
<sequence>MSCNVCGYTVEHLNSFFYFKDVSSPELPVKQQTVHSCAMCPFTTVQPSSLKDHLSSHAGSKRFICSACGKGFYSKFNAQRHINNRHLALARKESVLPSINET</sequence>
<evidence type="ECO:0000259" key="2">
    <source>
        <dbReference type="PROSITE" id="PS50157"/>
    </source>
</evidence>
<dbReference type="InterPro" id="IPR036236">
    <property type="entry name" value="Znf_C2H2_sf"/>
</dbReference>
<gene>
    <name evidence="3" type="ORF">LARSCL_LOCUS21635</name>
</gene>
<reference evidence="3 4" key="1">
    <citation type="submission" date="2024-04" db="EMBL/GenBank/DDBJ databases">
        <authorList>
            <person name="Rising A."/>
            <person name="Reimegard J."/>
            <person name="Sonavane S."/>
            <person name="Akerstrom W."/>
            <person name="Nylinder S."/>
            <person name="Hedman E."/>
            <person name="Kallberg Y."/>
        </authorList>
    </citation>
    <scope>NUCLEOTIDE SEQUENCE [LARGE SCALE GENOMIC DNA]</scope>
</reference>
<keyword evidence="4" id="KW-1185">Reference proteome</keyword>
<dbReference type="EMBL" id="CAXIEN010000524">
    <property type="protein sequence ID" value="CAL1299919.1"/>
    <property type="molecule type" value="Genomic_DNA"/>
</dbReference>
<feature type="domain" description="C2H2-type" evidence="2">
    <location>
        <begin position="35"/>
        <end position="62"/>
    </location>
</feature>
<protein>
    <recommendedName>
        <fullName evidence="2">C2H2-type domain-containing protein</fullName>
    </recommendedName>
</protein>
<keyword evidence="1" id="KW-0479">Metal-binding</keyword>
<accession>A0AAV2BVN7</accession>
<feature type="domain" description="C2H2-type" evidence="2">
    <location>
        <begin position="63"/>
        <end position="86"/>
    </location>
</feature>
<dbReference type="Proteomes" id="UP001497382">
    <property type="component" value="Unassembled WGS sequence"/>
</dbReference>
<evidence type="ECO:0000313" key="4">
    <source>
        <dbReference type="Proteomes" id="UP001497382"/>
    </source>
</evidence>
<organism evidence="3 4">
    <name type="scientific">Larinioides sclopetarius</name>
    <dbReference type="NCBI Taxonomy" id="280406"/>
    <lineage>
        <taxon>Eukaryota</taxon>
        <taxon>Metazoa</taxon>
        <taxon>Ecdysozoa</taxon>
        <taxon>Arthropoda</taxon>
        <taxon>Chelicerata</taxon>
        <taxon>Arachnida</taxon>
        <taxon>Araneae</taxon>
        <taxon>Araneomorphae</taxon>
        <taxon>Entelegynae</taxon>
        <taxon>Araneoidea</taxon>
        <taxon>Araneidae</taxon>
        <taxon>Larinioides</taxon>
    </lineage>
</organism>
<name>A0AAV2BVN7_9ARAC</name>
<dbReference type="Pfam" id="PF00096">
    <property type="entry name" value="zf-C2H2"/>
    <property type="match status" value="2"/>
</dbReference>
<evidence type="ECO:0000256" key="1">
    <source>
        <dbReference type="PROSITE-ProRule" id="PRU00042"/>
    </source>
</evidence>
<proteinExistence type="predicted"/>
<evidence type="ECO:0000313" key="3">
    <source>
        <dbReference type="EMBL" id="CAL1299919.1"/>
    </source>
</evidence>